<keyword evidence="4" id="KW-1133">Transmembrane helix</keyword>
<feature type="transmembrane region" description="Helical" evidence="4">
    <location>
        <begin position="46"/>
        <end position="65"/>
    </location>
</feature>
<feature type="region of interest" description="Disordered" evidence="3">
    <location>
        <begin position="91"/>
        <end position="117"/>
    </location>
</feature>
<dbReference type="Proteomes" id="UP000070412">
    <property type="component" value="Unassembled WGS sequence"/>
</dbReference>
<dbReference type="GO" id="GO:0005178">
    <property type="term" value="F:integrin binding"/>
    <property type="evidence" value="ECO:0007669"/>
    <property type="project" value="TreeGrafter"/>
</dbReference>
<feature type="compositionally biased region" description="Basic and acidic residues" evidence="3">
    <location>
        <begin position="555"/>
        <end position="573"/>
    </location>
</feature>
<dbReference type="Pfam" id="PF00041">
    <property type="entry name" value="fn3"/>
    <property type="match status" value="1"/>
</dbReference>
<feature type="compositionally biased region" description="Basic residues" evidence="3">
    <location>
        <begin position="154"/>
        <end position="164"/>
    </location>
</feature>
<dbReference type="InterPro" id="IPR008197">
    <property type="entry name" value="WAP_dom"/>
</dbReference>
<evidence type="ECO:0000256" key="2">
    <source>
        <dbReference type="ARBA" id="ARBA00022729"/>
    </source>
</evidence>
<keyword evidence="9" id="KW-1185">Reference proteome</keyword>
<feature type="domain" description="Fibronectin type-III" evidence="6">
    <location>
        <begin position="376"/>
        <end position="474"/>
    </location>
</feature>
<dbReference type="SUPFAM" id="SSF49265">
    <property type="entry name" value="Fibronectin type III"/>
    <property type="match status" value="2"/>
</dbReference>
<dbReference type="InterPro" id="IPR013783">
    <property type="entry name" value="Ig-like_fold"/>
</dbReference>
<evidence type="ECO:0000313" key="7">
    <source>
        <dbReference type="EMBL" id="KAF7488048.1"/>
    </source>
</evidence>
<dbReference type="GO" id="GO:0005615">
    <property type="term" value="C:extracellular space"/>
    <property type="evidence" value="ECO:0007669"/>
    <property type="project" value="TreeGrafter"/>
</dbReference>
<dbReference type="EnsemblMetazoa" id="SSS_6693s_mrna">
    <property type="protein sequence ID" value="KAF7488048.1"/>
    <property type="gene ID" value="SSS_6693"/>
</dbReference>
<sequence length="1917" mass="218724">MSQSNALSNRSFHCRTIGSLFSPSKLWIKVKSPSSSFKTSKNRLKLSSNLFLLLFCFGANLINVFNHQRITIDAFEVLDTKDLNTIKFFKHPSSSLSSSTSSSSSSSSSSFSVPTNRTSVSRSVNDIEEKCQKYCIDSTDNSNDNDDDYASNEHHHHHHHHNQLRRYPLRDPIVLNISDHCPSGHYQATILNDRCECKLSCLLKSGDACHQSQPPSSSPVIDDDDSNQCDPYLNLFCNKKSKTCEGNLSIAIDHIGIDQFTLQWRSSLSLMNDPPPPSSLSSAPRQSIRQQQHNRHHYHYEQNSYRSNYETEIYLAKYSTPDISKLEFKLLDLKIFEIDSNNRLQTKIDKLDVDTSYLVRIVQSGHEELVIVRTKALPKVSVIHRNATSITITFEDFKPINDDGYGYEIHYQPNSGFWHLYNQWLIVKSNGQPFYTIAGLKPNTRYKIQVFTWSELDHKQVLHSEIIEATTANGCIFQNRSYELQEKILDDCEQTCHCVDGQINCRKRCLAPYHSIREAQLKNLKCSFPSNEQCCVKCNLDDDNKNNAAGDNVEDDHISMDGSETNHHDRPSFSDKPGICPGPHSIKKDKKKIDDDGRLNSTNSTGNATDSSAIECQQSSCSHDYHCTGMDKCCENQCGFFHCQSPISRQSKHHLHSEESNREYCPLECDRKTEICKFFQEEYKYRCVARPKPADPNRMKHFCLFQNQQYSIGQSFESDCQICICSEALEVECHHKCPDRSINETSLQQSTSSSSSTTVKCRFINDPNDPLCCRKEICINTTLPNSDLVDLFNRSIENEQKNLKVSAAFDSCRHLNKNYQINETFNVGCELRCFCRPNSEVECFPRCFEDENHYNPDYCHLRPDPDDPECCKISICDFNTTVSEQTILIEMAESINSTSIRFKLIFITGFDEDLSIWYRESNDSKSSLPSSSSRSSLLNKNSDEINWKHRKIINQMVRILSNDSKEIVLTDLKPETDYTIYFKIGTKQSNTVIVRTFPEGIDQSFKGCFHGNQILQIGEIFYEGHCEYKCICKEGGIRDCFERCPLYVDMITSKNCHFIPSEEDECCSIPVCENDFVSENNCVLENGQRYEIGETWTFGSGCEEKICLCSKTNQMNSTEIKCRNSNCPEIPESIMQPTSQCPNPKIIQPEDPCGCPYLICEHNINPLDLPDKSLQKTAKNYCFFKGNQISLGEEFYDDCRAVCSCQKNGSLDCQPIHCGSNFGPHITNCLEWEIDPFFLPKAPNCCPEPKCKNDGSCSFAGIRIPNLKEIPGELLPCNRRCICDHGKIQCRNICPEIPDEPPLGLNCPSSLAFRGHLPGDNCCIHWQCREIYRDKIYGKCVYNDKVYKLGEYWDDEESDVHRRCHCKVTNSILHVVCEPGLCQPITERFLEPTAECRTPTVISPKDAIMCPYVICNNTASKGEEIENIDIMAINATSIRIRFTVPSVYVGLLGHAKVYYTTNINTPRNKWNIQKFSRPNRIFDIPNIEYHLGKLHPDATYFLQIELMIETLTAGPISEIYKVYLPSLPVTTSTTTTTTTSTLPPIIMLDMRLSVEDIDSTTVQVHWRPFTAQEKKFIDGVQIRYRVAGSSSESEHPIEDQNVTETDSDINDYKEDEELWKYSQILHRDNTEYRLEKLSPGRSYVIDLMLISINEINTNIISSKPLMFEKSSSLLSDPKNPYQFDFIIQPTDIKFEMGQIDIELRNLPQPIDKYVHVAKIQYQNTKTFETFYSFASIDQTNRIALSNLLPNNRYKLWIDLFLTNGNIISSNTVDLITNFEKHLFKDKNSGGFLSGIHYRSNESKYLYGLTILSTLMFVTGSIFLIITCFCLRKNHSQTAAALTKVCISDTAAYDNPTYKTFEHSSSNCKPTSNIVVVDYGQQEKSLVTAPELTEDNCSLSSLRENIFQISRQCAKEGI</sequence>
<dbReference type="PROSITE" id="PS50184">
    <property type="entry name" value="VWFC_2"/>
    <property type="match status" value="3"/>
</dbReference>
<feature type="domain" description="VWFC" evidence="5">
    <location>
        <begin position="1006"/>
        <end position="1073"/>
    </location>
</feature>
<dbReference type="GO" id="GO:0007155">
    <property type="term" value="P:cell adhesion"/>
    <property type="evidence" value="ECO:0007669"/>
    <property type="project" value="TreeGrafter"/>
</dbReference>
<dbReference type="Gene3D" id="2.60.40.10">
    <property type="entry name" value="Immunoglobulins"/>
    <property type="match status" value="2"/>
</dbReference>
<feature type="domain" description="VWFC" evidence="5">
    <location>
        <begin position="1080"/>
        <end position="1161"/>
    </location>
</feature>
<dbReference type="InterPro" id="IPR036645">
    <property type="entry name" value="Elafin-like_sf"/>
</dbReference>
<dbReference type="Gene3D" id="4.10.75.10">
    <property type="entry name" value="Elafin-like"/>
    <property type="match status" value="1"/>
</dbReference>
<reference evidence="8" key="3">
    <citation type="submission" date="2022-06" db="UniProtKB">
        <authorList>
            <consortium name="EnsemblMetazoa"/>
        </authorList>
    </citation>
    <scope>IDENTIFICATION</scope>
</reference>
<evidence type="ECO:0000256" key="1">
    <source>
        <dbReference type="ARBA" id="ARBA00002878"/>
    </source>
</evidence>
<dbReference type="GO" id="GO:0030414">
    <property type="term" value="F:peptidase inhibitor activity"/>
    <property type="evidence" value="ECO:0007669"/>
    <property type="project" value="InterPro"/>
</dbReference>
<reference evidence="9" key="1">
    <citation type="journal article" date="2020" name="PLoS Negl. Trop. Dis.">
        <title>High-quality nuclear genome for Sarcoptes scabiei-A critical resource for a neglected parasite.</title>
        <authorList>
            <person name="Korhonen P.K."/>
            <person name="Gasser R.B."/>
            <person name="Ma G."/>
            <person name="Wang T."/>
            <person name="Stroehlein A.J."/>
            <person name="Young N.D."/>
            <person name="Ang C.S."/>
            <person name="Fernando D.D."/>
            <person name="Lu H.C."/>
            <person name="Taylor S."/>
            <person name="Reynolds S.L."/>
            <person name="Mofiz E."/>
            <person name="Najaraj S.H."/>
            <person name="Gowda H."/>
            <person name="Madugundu A."/>
            <person name="Renuse S."/>
            <person name="Holt D."/>
            <person name="Pandey A."/>
            <person name="Papenfuss A.T."/>
            <person name="Fischer K."/>
        </authorList>
    </citation>
    <scope>NUCLEOTIDE SEQUENCE [LARGE SCALE GENOMIC DNA]</scope>
</reference>
<reference evidence="7" key="2">
    <citation type="submission" date="2020-01" db="EMBL/GenBank/DDBJ databases">
        <authorList>
            <person name="Korhonen P.K.K."/>
            <person name="Guangxu M.G."/>
            <person name="Wang T.W."/>
            <person name="Stroehlein A.J.S."/>
            <person name="Young N.D."/>
            <person name="Ang C.-S.A."/>
            <person name="Fernando D.W.F."/>
            <person name="Lu H.L."/>
            <person name="Taylor S.T."/>
            <person name="Ehtesham M.E.M."/>
            <person name="Najaraj S.H.N."/>
            <person name="Harsha G.H.G."/>
            <person name="Madugundu A.M."/>
            <person name="Renuse S.R."/>
            <person name="Holt D.H."/>
            <person name="Pandey A.P."/>
            <person name="Papenfuss A.P."/>
            <person name="Gasser R.B.G."/>
            <person name="Fischer K.F."/>
        </authorList>
    </citation>
    <scope>NUCLEOTIDE SEQUENCE</scope>
    <source>
        <strain evidence="7">SSS_KF_BRIS2020</strain>
    </source>
</reference>
<feature type="compositionally biased region" description="Polar residues" evidence="3">
    <location>
        <begin position="599"/>
        <end position="610"/>
    </location>
</feature>
<dbReference type="InterPro" id="IPR003961">
    <property type="entry name" value="FN3_dom"/>
</dbReference>
<comment type="function">
    <text evidence="1">Has antibacterial activity.</text>
</comment>
<dbReference type="InterPro" id="IPR050941">
    <property type="entry name" value="CCN"/>
</dbReference>
<feature type="region of interest" description="Disordered" evidence="3">
    <location>
        <begin position="272"/>
        <end position="302"/>
    </location>
</feature>
<gene>
    <name evidence="7" type="ORF">SSS_6693</name>
</gene>
<dbReference type="CDD" id="cd00063">
    <property type="entry name" value="FN3"/>
    <property type="match status" value="2"/>
</dbReference>
<keyword evidence="4" id="KW-0812">Transmembrane</keyword>
<feature type="region of interest" description="Disordered" evidence="3">
    <location>
        <begin position="145"/>
        <end position="164"/>
    </location>
</feature>
<dbReference type="PANTHER" id="PTHR11348:SF34">
    <property type="entry name" value="EPIDERMAL CELL SURFACE RECEPTOR-RELATED"/>
    <property type="match status" value="1"/>
</dbReference>
<evidence type="ECO:0000313" key="9">
    <source>
        <dbReference type="Proteomes" id="UP000070412"/>
    </source>
</evidence>
<organism evidence="7">
    <name type="scientific">Sarcoptes scabiei</name>
    <name type="common">Itch mite</name>
    <name type="synonym">Acarus scabiei</name>
    <dbReference type="NCBI Taxonomy" id="52283"/>
    <lineage>
        <taxon>Eukaryota</taxon>
        <taxon>Metazoa</taxon>
        <taxon>Ecdysozoa</taxon>
        <taxon>Arthropoda</taxon>
        <taxon>Chelicerata</taxon>
        <taxon>Arachnida</taxon>
        <taxon>Acari</taxon>
        <taxon>Acariformes</taxon>
        <taxon>Sarcoptiformes</taxon>
        <taxon>Astigmata</taxon>
        <taxon>Psoroptidia</taxon>
        <taxon>Sarcoptoidea</taxon>
        <taxon>Sarcoptidae</taxon>
        <taxon>Sarcoptinae</taxon>
        <taxon>Sarcoptes</taxon>
    </lineage>
</organism>
<dbReference type="SMART" id="SM00214">
    <property type="entry name" value="VWC"/>
    <property type="match status" value="8"/>
</dbReference>
<dbReference type="InterPro" id="IPR036116">
    <property type="entry name" value="FN3_sf"/>
</dbReference>
<evidence type="ECO:0000259" key="6">
    <source>
        <dbReference type="PROSITE" id="PS50853"/>
    </source>
</evidence>
<dbReference type="Pfam" id="PF00095">
    <property type="entry name" value="WAP"/>
    <property type="match status" value="1"/>
</dbReference>
<feature type="region of interest" description="Disordered" evidence="3">
    <location>
        <begin position="549"/>
        <end position="610"/>
    </location>
</feature>
<dbReference type="GO" id="GO:0045597">
    <property type="term" value="P:positive regulation of cell differentiation"/>
    <property type="evidence" value="ECO:0007669"/>
    <property type="project" value="TreeGrafter"/>
</dbReference>
<feature type="transmembrane region" description="Helical" evidence="4">
    <location>
        <begin position="1804"/>
        <end position="1830"/>
    </location>
</feature>
<accession>A0A834R632</accession>
<dbReference type="PANTHER" id="PTHR11348">
    <property type="entry name" value="CONNECTIVE TISSUE GROWTH FACTOR-RELATED"/>
    <property type="match status" value="1"/>
</dbReference>
<evidence type="ECO:0000259" key="5">
    <source>
        <dbReference type="PROSITE" id="PS50184"/>
    </source>
</evidence>
<feature type="compositionally biased region" description="Low complexity" evidence="3">
    <location>
        <begin position="93"/>
        <end position="112"/>
    </location>
</feature>
<feature type="compositionally biased region" description="Low complexity" evidence="3">
    <location>
        <begin position="279"/>
        <end position="291"/>
    </location>
</feature>
<protein>
    <submittedName>
        <fullName evidence="7">Putative epidermal cell surface receptor</fullName>
    </submittedName>
</protein>
<dbReference type="OrthoDB" id="6022609at2759"/>
<evidence type="ECO:0000256" key="4">
    <source>
        <dbReference type="SAM" id="Phobius"/>
    </source>
</evidence>
<dbReference type="SMART" id="SM00060">
    <property type="entry name" value="FN3"/>
    <property type="match status" value="3"/>
</dbReference>
<dbReference type="PROSITE" id="PS01208">
    <property type="entry name" value="VWFC_1"/>
    <property type="match status" value="1"/>
</dbReference>
<dbReference type="PROSITE" id="PS50853">
    <property type="entry name" value="FN3"/>
    <property type="match status" value="1"/>
</dbReference>
<keyword evidence="4" id="KW-0472">Membrane</keyword>
<keyword evidence="2" id="KW-0732">Signal</keyword>
<dbReference type="EMBL" id="WVUK01000066">
    <property type="protein sequence ID" value="KAF7488048.1"/>
    <property type="molecule type" value="Genomic_DNA"/>
</dbReference>
<evidence type="ECO:0000256" key="3">
    <source>
        <dbReference type="SAM" id="MobiDB-lite"/>
    </source>
</evidence>
<evidence type="ECO:0000313" key="8">
    <source>
        <dbReference type="EnsemblMetazoa" id="KAF7488048.1"/>
    </source>
</evidence>
<dbReference type="InterPro" id="IPR001007">
    <property type="entry name" value="VWF_dom"/>
</dbReference>
<feature type="domain" description="VWFC" evidence="5">
    <location>
        <begin position="1180"/>
        <end position="1252"/>
    </location>
</feature>
<keyword evidence="7" id="KW-0675">Receptor</keyword>
<proteinExistence type="predicted"/>
<name>A0A834R632_SARSC</name>